<dbReference type="GO" id="GO:0016740">
    <property type="term" value="F:transferase activity"/>
    <property type="evidence" value="ECO:0007669"/>
    <property type="project" value="UniProtKB-KW"/>
</dbReference>
<feature type="domain" description="L,D-TPase catalytic" evidence="9">
    <location>
        <begin position="301"/>
        <end position="477"/>
    </location>
</feature>
<dbReference type="InterPro" id="IPR045380">
    <property type="entry name" value="LD_TPept_scaffold_dom"/>
</dbReference>
<comment type="similarity">
    <text evidence="2">Belongs to the YkuD family.</text>
</comment>
<dbReference type="InterPro" id="IPR036366">
    <property type="entry name" value="PGBDSf"/>
</dbReference>
<dbReference type="InterPro" id="IPR036365">
    <property type="entry name" value="PGBD-like_sf"/>
</dbReference>
<dbReference type="GO" id="GO:0071555">
    <property type="term" value="P:cell wall organization"/>
    <property type="evidence" value="ECO:0007669"/>
    <property type="project" value="UniProtKB-UniRule"/>
</dbReference>
<dbReference type="Pfam" id="PF20142">
    <property type="entry name" value="Scaffold"/>
    <property type="match status" value="1"/>
</dbReference>
<keyword evidence="4 7" id="KW-0133">Cell shape</keyword>
<accession>A0A1H8ILL9</accession>
<feature type="chain" id="PRO_5011743434" evidence="8">
    <location>
        <begin position="25"/>
        <end position="541"/>
    </location>
</feature>
<organism evidence="10 11">
    <name type="scientific">Paracoccus alcaliphilus</name>
    <dbReference type="NCBI Taxonomy" id="34002"/>
    <lineage>
        <taxon>Bacteria</taxon>
        <taxon>Pseudomonadati</taxon>
        <taxon>Pseudomonadota</taxon>
        <taxon>Alphaproteobacteria</taxon>
        <taxon>Rhodobacterales</taxon>
        <taxon>Paracoccaceae</taxon>
        <taxon>Paracoccus</taxon>
    </lineage>
</organism>
<evidence type="ECO:0000256" key="4">
    <source>
        <dbReference type="ARBA" id="ARBA00022960"/>
    </source>
</evidence>
<dbReference type="Gene3D" id="1.10.101.10">
    <property type="entry name" value="PGBD-like superfamily/PGBD"/>
    <property type="match status" value="1"/>
</dbReference>
<evidence type="ECO:0000313" key="11">
    <source>
        <dbReference type="Proteomes" id="UP000199054"/>
    </source>
</evidence>
<comment type="pathway">
    <text evidence="1 7">Cell wall biogenesis; peptidoglycan biosynthesis.</text>
</comment>
<dbReference type="PROSITE" id="PS52029">
    <property type="entry name" value="LD_TPASE"/>
    <property type="match status" value="1"/>
</dbReference>
<evidence type="ECO:0000259" key="9">
    <source>
        <dbReference type="PROSITE" id="PS52029"/>
    </source>
</evidence>
<dbReference type="GO" id="GO:0004180">
    <property type="term" value="F:carboxypeptidase activity"/>
    <property type="evidence" value="ECO:0007669"/>
    <property type="project" value="UniProtKB-ARBA"/>
</dbReference>
<dbReference type="GO" id="GO:0009252">
    <property type="term" value="P:peptidoglycan biosynthetic process"/>
    <property type="evidence" value="ECO:0007669"/>
    <property type="project" value="UniProtKB-UniPathway"/>
</dbReference>
<dbReference type="AlphaFoldDB" id="A0A1H8ILL9"/>
<reference evidence="10 11" key="1">
    <citation type="submission" date="2016-10" db="EMBL/GenBank/DDBJ databases">
        <authorList>
            <person name="de Groot N.N."/>
        </authorList>
    </citation>
    <scope>NUCLEOTIDE SEQUENCE [LARGE SCALE GENOMIC DNA]</scope>
    <source>
        <strain evidence="10 11">DSM 8512</strain>
    </source>
</reference>
<dbReference type="CDD" id="cd16913">
    <property type="entry name" value="YkuD_like"/>
    <property type="match status" value="1"/>
</dbReference>
<dbReference type="RefSeq" id="WP_244519187.1">
    <property type="nucleotide sequence ID" value="NZ_CP067124.1"/>
</dbReference>
<dbReference type="SUPFAM" id="SSF141523">
    <property type="entry name" value="L,D-transpeptidase catalytic domain-like"/>
    <property type="match status" value="1"/>
</dbReference>
<dbReference type="PANTHER" id="PTHR41533">
    <property type="entry name" value="L,D-TRANSPEPTIDASE HI_1667-RELATED"/>
    <property type="match status" value="1"/>
</dbReference>
<dbReference type="InterPro" id="IPR002477">
    <property type="entry name" value="Peptidoglycan-bd-like"/>
</dbReference>
<keyword evidence="5 7" id="KW-0573">Peptidoglycan synthesis</keyword>
<dbReference type="STRING" id="34002.SAMN04489859_101341"/>
<feature type="active site" description="Proton donor/acceptor" evidence="7">
    <location>
        <position position="433"/>
    </location>
</feature>
<dbReference type="EMBL" id="FODE01000013">
    <property type="protein sequence ID" value="SEN69291.1"/>
    <property type="molecule type" value="Genomic_DNA"/>
</dbReference>
<protein>
    <submittedName>
        <fullName evidence="10">Murein L,D-transpeptidase YcbB/YkuD</fullName>
    </submittedName>
</protein>
<dbReference type="SUPFAM" id="SSF47090">
    <property type="entry name" value="PGBD-like"/>
    <property type="match status" value="1"/>
</dbReference>
<evidence type="ECO:0000313" key="10">
    <source>
        <dbReference type="EMBL" id="SEN69291.1"/>
    </source>
</evidence>
<feature type="active site" description="Nucleophile" evidence="7">
    <location>
        <position position="452"/>
    </location>
</feature>
<evidence type="ECO:0000256" key="2">
    <source>
        <dbReference type="ARBA" id="ARBA00005992"/>
    </source>
</evidence>
<evidence type="ECO:0000256" key="1">
    <source>
        <dbReference type="ARBA" id="ARBA00004752"/>
    </source>
</evidence>
<dbReference type="PANTHER" id="PTHR41533:SF2">
    <property type="entry name" value="BLR7131 PROTEIN"/>
    <property type="match status" value="1"/>
</dbReference>
<proteinExistence type="inferred from homology"/>
<dbReference type="UniPathway" id="UPA00219"/>
<dbReference type="Pfam" id="PF03734">
    <property type="entry name" value="YkuD"/>
    <property type="match status" value="1"/>
</dbReference>
<dbReference type="Pfam" id="PF01471">
    <property type="entry name" value="PG_binding_1"/>
    <property type="match status" value="1"/>
</dbReference>
<evidence type="ECO:0000256" key="5">
    <source>
        <dbReference type="ARBA" id="ARBA00022984"/>
    </source>
</evidence>
<dbReference type="Gene3D" id="2.40.440.10">
    <property type="entry name" value="L,D-transpeptidase catalytic domain-like"/>
    <property type="match status" value="1"/>
</dbReference>
<keyword evidence="11" id="KW-1185">Reference proteome</keyword>
<sequence>MIGGKKMAAFLALMVLMAGQSVVAQPAAPQAGLAPLHAAIAPRLEFSADEMALARAAAANPVVAAFYGANGLQPVFDGPEGQIRREAVQRAVSDSGSHGIPVSRYRPDLLAGAGQDLAAEIAHAEALARYLSDLTGGMIRPGRVSAQIHRQVNRPAVDRLMAEFIASDDPAGFLESVAPQHPAYEVLRRALAERPALTAPPDLPKAPEAVWRVGMRGEGVVPLRRRLAAIGFGAAGPADLYDATLAAEVMRYQQAIGLPADGIAGPRTIRALNAGLDEGSRRIIMSLERMRWLAGEDLQARHVWVNIPEFTARIFDQGQQVFQTRTVVGTTDADRQTPEFSDQMEYVVVNPRWNVPRSITVRDYLPQLKANRHAVSHIDVVDGAGRVIPRGQIDFSRYTAANFPFRMQQKPGDNNALGLVKFIFPNPWNIYLHDTPTKHLFGNRSRAYSNGCIRIGDPFDLAHVLLSQQTDDPQAMFRRALEGGRERWLALTPNVPVHLVYFTAFPDADGRVAFHDDIYGRDEALWPLIEQAGLDSRARSD</sequence>
<name>A0A1H8ILL9_9RHOB</name>
<gene>
    <name evidence="10" type="ORF">SAMN04489859_101341</name>
</gene>
<dbReference type="InterPro" id="IPR005490">
    <property type="entry name" value="LD_TPept_cat_dom"/>
</dbReference>
<dbReference type="Proteomes" id="UP000199054">
    <property type="component" value="Unassembled WGS sequence"/>
</dbReference>
<evidence type="ECO:0000256" key="8">
    <source>
        <dbReference type="SAM" id="SignalP"/>
    </source>
</evidence>
<evidence type="ECO:0000256" key="6">
    <source>
        <dbReference type="ARBA" id="ARBA00023316"/>
    </source>
</evidence>
<evidence type="ECO:0000256" key="3">
    <source>
        <dbReference type="ARBA" id="ARBA00022679"/>
    </source>
</evidence>
<dbReference type="InterPro" id="IPR052905">
    <property type="entry name" value="LD-transpeptidase_YkuD-like"/>
</dbReference>
<dbReference type="GO" id="GO:0008360">
    <property type="term" value="P:regulation of cell shape"/>
    <property type="evidence" value="ECO:0007669"/>
    <property type="project" value="UniProtKB-UniRule"/>
</dbReference>
<keyword evidence="3" id="KW-0808">Transferase</keyword>
<feature type="signal peptide" evidence="8">
    <location>
        <begin position="1"/>
        <end position="24"/>
    </location>
</feature>
<keyword evidence="6 7" id="KW-0961">Cell wall biogenesis/degradation</keyword>
<keyword evidence="8" id="KW-0732">Signal</keyword>
<evidence type="ECO:0000256" key="7">
    <source>
        <dbReference type="PROSITE-ProRule" id="PRU01373"/>
    </source>
</evidence>
<dbReference type="InterPro" id="IPR038063">
    <property type="entry name" value="Transpep_catalytic_dom"/>
</dbReference>